<evidence type="ECO:0000313" key="2">
    <source>
        <dbReference type="EMBL" id="KAK0477761.1"/>
    </source>
</evidence>
<protein>
    <submittedName>
        <fullName evidence="2">Uncharacterized protein</fullName>
    </submittedName>
</protein>
<dbReference type="EMBL" id="JAUEPU010000105">
    <property type="protein sequence ID" value="KAK0477761.1"/>
    <property type="molecule type" value="Genomic_DNA"/>
</dbReference>
<sequence length="445" mass="48044">MAALSWTSLTSKFPHVKHQPNHPMTATEIAIEAAKSWERLRTGTGLGNLDQSPVIFDPDKKETQSSVPATQDRGSQVVDWGALLLSWISFLSLKPPRQIQISVAWSPANIALRLTQCLILYVFNHLAVPGKVGPHSSSPGTVFPCSRISSTSVTAHVQACTCSASLMEHMPVMNVYRLPTLLSGVDTLPSNVTTLTGDATNISFALPMPAPSTNNALSHYYSEIFAPAPQPVFQTAFMGQVGAHSHSEVENPYIVQYQNDNSSIIENVQDSGTSFQENYMTPYVPEYGAEAWAVHLGDINNILAMSQDTAPGGLCSRWTNEFNSVAGKPVVMFSLVSLSSTHLLHWPLKRPGASTMPSVAQTDCDTSMIDHHRGDIARPALVHKLPRFLSTGKAEDSACHTQRPSRLQIPSQSTTCTSSIWAHVAGTDYESSFLGVDSMVGGGSG</sequence>
<comment type="caution">
    <text evidence="2">The sequence shown here is derived from an EMBL/GenBank/DDBJ whole genome shotgun (WGS) entry which is preliminary data.</text>
</comment>
<keyword evidence="3" id="KW-1185">Reference proteome</keyword>
<reference evidence="2" key="1">
    <citation type="submission" date="2023-06" db="EMBL/GenBank/DDBJ databases">
        <authorList>
            <consortium name="Lawrence Berkeley National Laboratory"/>
            <person name="Ahrendt S."/>
            <person name="Sahu N."/>
            <person name="Indic B."/>
            <person name="Wong-Bajracharya J."/>
            <person name="Merenyi Z."/>
            <person name="Ke H.-M."/>
            <person name="Monk M."/>
            <person name="Kocsube S."/>
            <person name="Drula E."/>
            <person name="Lipzen A."/>
            <person name="Balint B."/>
            <person name="Henrissat B."/>
            <person name="Andreopoulos B."/>
            <person name="Martin F.M."/>
            <person name="Harder C.B."/>
            <person name="Rigling D."/>
            <person name="Ford K.L."/>
            <person name="Foster G.D."/>
            <person name="Pangilinan J."/>
            <person name="Papanicolaou A."/>
            <person name="Barry K."/>
            <person name="LaButti K."/>
            <person name="Viragh M."/>
            <person name="Koriabine M."/>
            <person name="Yan M."/>
            <person name="Riley R."/>
            <person name="Champramary S."/>
            <person name="Plett K.L."/>
            <person name="Tsai I.J."/>
            <person name="Slot J."/>
            <person name="Sipos G."/>
            <person name="Plett J."/>
            <person name="Nagy L.G."/>
            <person name="Grigoriev I.V."/>
        </authorList>
    </citation>
    <scope>NUCLEOTIDE SEQUENCE</scope>
    <source>
        <strain evidence="2">HWK02</strain>
    </source>
</reference>
<dbReference type="AlphaFoldDB" id="A0AA39TBC5"/>
<dbReference type="Proteomes" id="UP001175228">
    <property type="component" value="Unassembled WGS sequence"/>
</dbReference>
<gene>
    <name evidence="2" type="ORF">EDD18DRAFT_1114526</name>
</gene>
<evidence type="ECO:0000256" key="1">
    <source>
        <dbReference type="SAM" id="MobiDB-lite"/>
    </source>
</evidence>
<proteinExistence type="predicted"/>
<name>A0AA39TBC5_9AGAR</name>
<feature type="region of interest" description="Disordered" evidence="1">
    <location>
        <begin position="48"/>
        <end position="70"/>
    </location>
</feature>
<evidence type="ECO:0000313" key="3">
    <source>
        <dbReference type="Proteomes" id="UP001175228"/>
    </source>
</evidence>
<organism evidence="2 3">
    <name type="scientific">Armillaria luteobubalina</name>
    <dbReference type="NCBI Taxonomy" id="153913"/>
    <lineage>
        <taxon>Eukaryota</taxon>
        <taxon>Fungi</taxon>
        <taxon>Dikarya</taxon>
        <taxon>Basidiomycota</taxon>
        <taxon>Agaricomycotina</taxon>
        <taxon>Agaricomycetes</taxon>
        <taxon>Agaricomycetidae</taxon>
        <taxon>Agaricales</taxon>
        <taxon>Marasmiineae</taxon>
        <taxon>Physalacriaceae</taxon>
        <taxon>Armillaria</taxon>
    </lineage>
</organism>
<accession>A0AA39TBC5</accession>